<keyword evidence="1" id="KW-0472">Membrane</keyword>
<gene>
    <name evidence="2" type="ORF">GCM10023200_43680</name>
</gene>
<proteinExistence type="predicted"/>
<organism evidence="2 3">
    <name type="scientific">Actinomycetospora chlora</name>
    <dbReference type="NCBI Taxonomy" id="663608"/>
    <lineage>
        <taxon>Bacteria</taxon>
        <taxon>Bacillati</taxon>
        <taxon>Actinomycetota</taxon>
        <taxon>Actinomycetes</taxon>
        <taxon>Pseudonocardiales</taxon>
        <taxon>Pseudonocardiaceae</taxon>
        <taxon>Actinomycetospora</taxon>
    </lineage>
</organism>
<comment type="caution">
    <text evidence="2">The sequence shown here is derived from an EMBL/GenBank/DDBJ whole genome shotgun (WGS) entry which is preliminary data.</text>
</comment>
<keyword evidence="3" id="KW-1185">Reference proteome</keyword>
<sequence>MTIIVAVVVFWALFVLGMLIGISIHREATRRRVHRLDLEEYRRGRRRLEEARRGSRDPDED</sequence>
<evidence type="ECO:0000313" key="2">
    <source>
        <dbReference type="EMBL" id="GAA4801898.1"/>
    </source>
</evidence>
<dbReference type="EMBL" id="BAABHO010000041">
    <property type="protein sequence ID" value="GAA4801898.1"/>
    <property type="molecule type" value="Genomic_DNA"/>
</dbReference>
<evidence type="ECO:0008006" key="4">
    <source>
        <dbReference type="Google" id="ProtNLM"/>
    </source>
</evidence>
<protein>
    <recommendedName>
        <fullName evidence="4">CcmD family protein</fullName>
    </recommendedName>
</protein>
<evidence type="ECO:0000313" key="3">
    <source>
        <dbReference type="Proteomes" id="UP001500928"/>
    </source>
</evidence>
<name>A0ABP9C0N8_9PSEU</name>
<keyword evidence="1" id="KW-0812">Transmembrane</keyword>
<evidence type="ECO:0000256" key="1">
    <source>
        <dbReference type="SAM" id="Phobius"/>
    </source>
</evidence>
<feature type="transmembrane region" description="Helical" evidence="1">
    <location>
        <begin position="6"/>
        <end position="25"/>
    </location>
</feature>
<keyword evidence="1" id="KW-1133">Transmembrane helix</keyword>
<dbReference type="Proteomes" id="UP001500928">
    <property type="component" value="Unassembled WGS sequence"/>
</dbReference>
<reference evidence="3" key="1">
    <citation type="journal article" date="2019" name="Int. J. Syst. Evol. Microbiol.">
        <title>The Global Catalogue of Microorganisms (GCM) 10K type strain sequencing project: providing services to taxonomists for standard genome sequencing and annotation.</title>
        <authorList>
            <consortium name="The Broad Institute Genomics Platform"/>
            <consortium name="The Broad Institute Genome Sequencing Center for Infectious Disease"/>
            <person name="Wu L."/>
            <person name="Ma J."/>
        </authorList>
    </citation>
    <scope>NUCLEOTIDE SEQUENCE [LARGE SCALE GENOMIC DNA]</scope>
    <source>
        <strain evidence="3">JCM 17979</strain>
    </source>
</reference>
<accession>A0ABP9C0N8</accession>